<reference evidence="8" key="1">
    <citation type="submission" date="2016-03" db="EMBL/GenBank/DDBJ databases">
        <title>Complete genome sequence of the type strain Actinoalloteichus hymeniacidonis DSM 45092.</title>
        <authorList>
            <person name="Schaffert L."/>
            <person name="Albersmeier A."/>
            <person name="Winkler A."/>
            <person name="Kalinowski J."/>
            <person name="Zotchev S."/>
            <person name="Ruckert C."/>
        </authorList>
    </citation>
    <scope>NUCLEOTIDE SEQUENCE [LARGE SCALE GENOMIC DNA]</scope>
    <source>
        <strain evidence="8">HPA177(T) (DSM 45092(T))</strain>
    </source>
</reference>
<dbReference type="PANTHER" id="PTHR43104:SF2">
    <property type="entry name" value="L-2-HYDROXYGLUTARATE DEHYDROGENASE, MITOCHONDRIAL"/>
    <property type="match status" value="1"/>
</dbReference>
<dbReference type="InterPro" id="IPR036188">
    <property type="entry name" value="FAD/NAD-bd_sf"/>
</dbReference>
<dbReference type="Gene3D" id="3.30.9.10">
    <property type="entry name" value="D-Amino Acid Oxidase, subunit A, domain 2"/>
    <property type="match status" value="1"/>
</dbReference>
<evidence type="ECO:0000256" key="4">
    <source>
        <dbReference type="ARBA" id="ARBA00023002"/>
    </source>
</evidence>
<name>A0AAC9MZM1_9PSEU</name>
<sequence>MTGEHIAIVGAGIVGLATAHALIRRGHTVTVLEKEQRVAAHQTGRNSGVIHSGLYYRPGSLKAELGTAGAASMRVFAEERGIPVEICGKLVVATTPDQLPALHELHRRGTANGVPCALIDAGQAREYEPNVSCVAALRVESTGIVDYAAVSRRLVELIEAAGGTVRLGVTVTGIRATRAGVVVETDAARDEMVRADRLVNCAGLHSDRIAELAGLTPDVRIIPFRGEYYELTARYNGLVRGLIYPVPDPSLPFLGVHLTRSIDGSVHAGPNAVFALAREGYSWGSIRPGEVARSLAWPGLWRLGRRYWRTGAAEIARSFSRERFARSLRELVPTLPTEGIVRAPSGVRAQALHRGGHLVDDFHYLRAPRQIHLLNAPSPAATAALEIGRRIARELAAEQAG</sequence>
<protein>
    <submittedName>
        <fullName evidence="7">Dehydrogenase</fullName>
        <ecNumber evidence="7">1.1.3.-</ecNumber>
    </submittedName>
</protein>
<organism evidence="7 8">
    <name type="scientific">Actinoalloteichus hymeniacidonis</name>
    <dbReference type="NCBI Taxonomy" id="340345"/>
    <lineage>
        <taxon>Bacteria</taxon>
        <taxon>Bacillati</taxon>
        <taxon>Actinomycetota</taxon>
        <taxon>Actinomycetes</taxon>
        <taxon>Pseudonocardiales</taxon>
        <taxon>Pseudonocardiaceae</taxon>
        <taxon>Actinoalloteichus</taxon>
    </lineage>
</organism>
<dbReference type="RefSeq" id="WP_069853892.1">
    <property type="nucleotide sequence ID" value="NZ_CP014859.1"/>
</dbReference>
<dbReference type="PANTHER" id="PTHR43104">
    <property type="entry name" value="L-2-HYDROXYGLUTARATE DEHYDROGENASE, MITOCHONDRIAL"/>
    <property type="match status" value="1"/>
</dbReference>
<evidence type="ECO:0000256" key="1">
    <source>
        <dbReference type="ARBA" id="ARBA00001974"/>
    </source>
</evidence>
<dbReference type="AlphaFoldDB" id="A0AAC9MZM1"/>
<dbReference type="EMBL" id="CP014859">
    <property type="protein sequence ID" value="AOS64589.1"/>
    <property type="molecule type" value="Genomic_DNA"/>
</dbReference>
<dbReference type="Pfam" id="PF01266">
    <property type="entry name" value="DAO"/>
    <property type="match status" value="1"/>
</dbReference>
<accession>A0AAC9MZM1</accession>
<dbReference type="NCBIfam" id="NF008726">
    <property type="entry name" value="PRK11728.1"/>
    <property type="match status" value="1"/>
</dbReference>
<dbReference type="SUPFAM" id="SSF51905">
    <property type="entry name" value="FAD/NAD(P)-binding domain"/>
    <property type="match status" value="1"/>
</dbReference>
<evidence type="ECO:0000256" key="5">
    <source>
        <dbReference type="ARBA" id="ARBA00037941"/>
    </source>
</evidence>
<evidence type="ECO:0000256" key="3">
    <source>
        <dbReference type="ARBA" id="ARBA00022827"/>
    </source>
</evidence>
<comment type="cofactor">
    <cofactor evidence="1">
        <name>FAD</name>
        <dbReference type="ChEBI" id="CHEBI:57692"/>
    </cofactor>
</comment>
<evidence type="ECO:0000313" key="8">
    <source>
        <dbReference type="Proteomes" id="UP000095210"/>
    </source>
</evidence>
<comment type="similarity">
    <text evidence="5">Belongs to the L2HGDH family.</text>
</comment>
<proteinExistence type="inferred from homology"/>
<dbReference type="Proteomes" id="UP000095210">
    <property type="component" value="Chromosome"/>
</dbReference>
<gene>
    <name evidence="7" type="ORF">TL08_18990</name>
</gene>
<dbReference type="Gene3D" id="3.50.50.60">
    <property type="entry name" value="FAD/NAD(P)-binding domain"/>
    <property type="match status" value="1"/>
</dbReference>
<evidence type="ECO:0000256" key="2">
    <source>
        <dbReference type="ARBA" id="ARBA00022630"/>
    </source>
</evidence>
<evidence type="ECO:0000259" key="6">
    <source>
        <dbReference type="Pfam" id="PF01266"/>
    </source>
</evidence>
<dbReference type="GO" id="GO:0005737">
    <property type="term" value="C:cytoplasm"/>
    <property type="evidence" value="ECO:0007669"/>
    <property type="project" value="TreeGrafter"/>
</dbReference>
<dbReference type="EC" id="1.1.3.-" evidence="7"/>
<dbReference type="GO" id="GO:0047545">
    <property type="term" value="F:(S)-2-hydroxyglutarate dehydrogenase activity"/>
    <property type="evidence" value="ECO:0007669"/>
    <property type="project" value="TreeGrafter"/>
</dbReference>
<dbReference type="KEGG" id="ahm:TL08_18990"/>
<evidence type="ECO:0000313" key="7">
    <source>
        <dbReference type="EMBL" id="AOS64589.1"/>
    </source>
</evidence>
<feature type="domain" description="FAD dependent oxidoreductase" evidence="6">
    <location>
        <begin position="6"/>
        <end position="393"/>
    </location>
</feature>
<keyword evidence="4 7" id="KW-0560">Oxidoreductase</keyword>
<keyword evidence="2" id="KW-0285">Flavoprotein</keyword>
<dbReference type="InterPro" id="IPR006076">
    <property type="entry name" value="FAD-dep_OxRdtase"/>
</dbReference>
<keyword evidence="3" id="KW-0274">FAD</keyword>
<keyword evidence="8" id="KW-1185">Reference proteome</keyword>